<keyword evidence="3" id="KW-1185">Reference proteome</keyword>
<feature type="region of interest" description="Disordered" evidence="1">
    <location>
        <begin position="66"/>
        <end position="93"/>
    </location>
</feature>
<feature type="compositionally biased region" description="Low complexity" evidence="1">
    <location>
        <begin position="68"/>
        <end position="93"/>
    </location>
</feature>
<evidence type="ECO:0000256" key="1">
    <source>
        <dbReference type="SAM" id="MobiDB-lite"/>
    </source>
</evidence>
<accession>A0A2J7Q411</accession>
<dbReference type="Proteomes" id="UP000235965">
    <property type="component" value="Unassembled WGS sequence"/>
</dbReference>
<evidence type="ECO:0000313" key="3">
    <source>
        <dbReference type="Proteomes" id="UP000235965"/>
    </source>
</evidence>
<organism evidence="2 3">
    <name type="scientific">Cryptotermes secundus</name>
    <dbReference type="NCBI Taxonomy" id="105785"/>
    <lineage>
        <taxon>Eukaryota</taxon>
        <taxon>Metazoa</taxon>
        <taxon>Ecdysozoa</taxon>
        <taxon>Arthropoda</taxon>
        <taxon>Hexapoda</taxon>
        <taxon>Insecta</taxon>
        <taxon>Pterygota</taxon>
        <taxon>Neoptera</taxon>
        <taxon>Polyneoptera</taxon>
        <taxon>Dictyoptera</taxon>
        <taxon>Blattodea</taxon>
        <taxon>Blattoidea</taxon>
        <taxon>Termitoidae</taxon>
        <taxon>Kalotermitidae</taxon>
        <taxon>Cryptotermitinae</taxon>
        <taxon>Cryptotermes</taxon>
    </lineage>
</organism>
<comment type="caution">
    <text evidence="2">The sequence shown here is derived from an EMBL/GenBank/DDBJ whole genome shotgun (WGS) entry which is preliminary data.</text>
</comment>
<dbReference type="EMBL" id="NEVH01018417">
    <property type="protein sequence ID" value="PNF23314.1"/>
    <property type="molecule type" value="Genomic_DNA"/>
</dbReference>
<sequence>MQLLPTLRQWHLWRTPPPRSPRSPPLLRMLLPQSPELPPLSPMQLLPTPKPWLLWVTPHRLPMDTAESSSTISSSVSPSHSLTVTPSSVGFCK</sequence>
<proteinExistence type="predicted"/>
<protein>
    <submittedName>
        <fullName evidence="2">Uncharacterized protein</fullName>
    </submittedName>
</protein>
<evidence type="ECO:0000313" key="2">
    <source>
        <dbReference type="EMBL" id="PNF23314.1"/>
    </source>
</evidence>
<name>A0A2J7Q411_9NEOP</name>
<dbReference type="AlphaFoldDB" id="A0A2J7Q411"/>
<gene>
    <name evidence="2" type="ORF">B7P43_G17095</name>
</gene>
<reference evidence="2 3" key="1">
    <citation type="submission" date="2017-12" db="EMBL/GenBank/DDBJ databases">
        <title>Hemimetabolous genomes reveal molecular basis of termite eusociality.</title>
        <authorList>
            <person name="Harrison M.C."/>
            <person name="Jongepier E."/>
            <person name="Robertson H.M."/>
            <person name="Arning N."/>
            <person name="Bitard-Feildel T."/>
            <person name="Chao H."/>
            <person name="Childers C.P."/>
            <person name="Dinh H."/>
            <person name="Doddapaneni H."/>
            <person name="Dugan S."/>
            <person name="Gowin J."/>
            <person name="Greiner C."/>
            <person name="Han Y."/>
            <person name="Hu H."/>
            <person name="Hughes D.S.T."/>
            <person name="Huylmans A.-K."/>
            <person name="Kemena C."/>
            <person name="Kremer L.P.M."/>
            <person name="Lee S.L."/>
            <person name="Lopez-Ezquerra A."/>
            <person name="Mallet L."/>
            <person name="Monroy-Kuhn J.M."/>
            <person name="Moser A."/>
            <person name="Murali S.C."/>
            <person name="Muzny D.M."/>
            <person name="Otani S."/>
            <person name="Piulachs M.-D."/>
            <person name="Poelchau M."/>
            <person name="Qu J."/>
            <person name="Schaub F."/>
            <person name="Wada-Katsumata A."/>
            <person name="Worley K.C."/>
            <person name="Xie Q."/>
            <person name="Ylla G."/>
            <person name="Poulsen M."/>
            <person name="Gibbs R.A."/>
            <person name="Schal C."/>
            <person name="Richards S."/>
            <person name="Belles X."/>
            <person name="Korb J."/>
            <person name="Bornberg-Bauer E."/>
        </authorList>
    </citation>
    <scope>NUCLEOTIDE SEQUENCE [LARGE SCALE GENOMIC DNA]</scope>
    <source>
        <tissue evidence="2">Whole body</tissue>
    </source>
</reference>